<feature type="chain" id="PRO_5014770488" evidence="2">
    <location>
        <begin position="22"/>
        <end position="1113"/>
    </location>
</feature>
<evidence type="ECO:0000256" key="1">
    <source>
        <dbReference type="SAM" id="Phobius"/>
    </source>
</evidence>
<dbReference type="EMBL" id="CP018889">
    <property type="protein sequence ID" value="AUI68271.1"/>
    <property type="molecule type" value="Genomic_DNA"/>
</dbReference>
<gene>
    <name evidence="3" type="ORF">BLE401_05870</name>
</gene>
<proteinExistence type="predicted"/>
<name>A0A2N9YCR9_9GAMM</name>
<keyword evidence="4" id="KW-1185">Reference proteome</keyword>
<dbReference type="Gene3D" id="1.10.287.950">
    <property type="entry name" value="Methyl-accepting chemotaxis protein"/>
    <property type="match status" value="1"/>
</dbReference>
<feature type="transmembrane region" description="Helical" evidence="1">
    <location>
        <begin position="1083"/>
        <end position="1102"/>
    </location>
</feature>
<keyword evidence="1" id="KW-1133">Transmembrane helix</keyword>
<evidence type="ECO:0000313" key="3">
    <source>
        <dbReference type="EMBL" id="AUI68271.1"/>
    </source>
</evidence>
<keyword evidence="2" id="KW-0732">Signal</keyword>
<protein>
    <submittedName>
        <fullName evidence="3">Uncharacterized protein</fullName>
    </submittedName>
</protein>
<dbReference type="AlphaFoldDB" id="A0A2N9YCR9"/>
<dbReference type="KEGG" id="blep:AL038_00205"/>
<dbReference type="Proteomes" id="UP000234271">
    <property type="component" value="Chromosome"/>
</dbReference>
<evidence type="ECO:0000256" key="2">
    <source>
        <dbReference type="SAM" id="SignalP"/>
    </source>
</evidence>
<keyword evidence="1" id="KW-0812">Transmembrane</keyword>
<accession>A0A2N9YCR9</accession>
<keyword evidence="1" id="KW-0472">Membrane</keyword>
<reference evidence="4" key="1">
    <citation type="submission" date="2016-12" db="EMBL/GenBank/DDBJ databases">
        <title>Complete Genome Sequence of Beggiatoa leptomitiformis D-401.</title>
        <authorList>
            <person name="Fomenkov A."/>
            <person name="Vincze T."/>
            <person name="Grabovich M."/>
            <person name="Anton B.P."/>
            <person name="Dubinina G."/>
            <person name="Orlova M."/>
            <person name="Belousova E."/>
            <person name="Roberts R.J."/>
        </authorList>
    </citation>
    <scope>NUCLEOTIDE SEQUENCE [LARGE SCALE GENOMIC DNA]</scope>
    <source>
        <strain evidence="4">D-401</strain>
    </source>
</reference>
<sequence>MFKGIAILTLIFSMVAMPAYAASYSDALQQCKNYGLNYLQPLCNGSSIEQNDVSYSTSSVGGVRVWQAVCYGVDAFACAVDNDLGDYILGGGGHSCWVYDYYKMHNQKWVYDCPPPSNSNDSDTDSGSAVPFNNQYCVANPTPTGTDTDKPYCACLHTSFSSNPDECSCMYDNRTCTSPDVSDVSNSTPATCQQLNVNGVISFCKGAGDCGYTTSSCTTKEDNTSDDACMAIINKDYDYNCMDTTDACSGTKQTTLEGQCEEVCKIAGRSFYHWRYWNETEWVDTCKKESQDDSIPDCPAGQHWETMGTQETSHCVDDGDVAQEVPDPPELPPDDVAEVADELPDAPCRSASECPSGEGYCGKDMKYCDWLTYKQGAEFIHLTETGNSTLSQLLTQTYVNGSASSAGLSGISQQMESVINKSSESVTLLTDMKQQNGKMLDSSEEISGVLSAIKDKLPEDYSPYFLEQRQHNASAIRTAQDSLAVSQDIKTINSQIKTSMDAQTAEYVRAKEQTLASMQKQLESQDLGNKQREAIGKDVKGLSTQLESIKEGLESGRLDIRDLKDYAEVTGNNTKATADNTKAVSDKMDNLKVSTDKVGTDTGKISTNTDKIGTDTGKISTGIDKVGTDTGKISTGIDKIGTDTGKISTNTDKIGTDTGKISTGVGQAVDALGKVVDATEKLVSLADGDCTRSYSSGGVFGVGSIGHSDGTATFWTGQPADGCAVFDIYLYRLIREQILPELTKQVDKLTSIDNKIKEPCGSIQSKCKVEDDELIKDLKALEKVVSAQADNVELILKESKDISETLGYVDVTLKDMQKMVKDSCLVSVIIECKVYDKRVHEELQSMHQTVKDYFKDRRECGFSDTAPCRVSNKDLEDYLHTTITPTLIQIRDNTAELRIITTKLSPIDDNIRILKECATGAGCKVSDEETHKKLAEIEEALDDLPSCSPLEPCYTMELIAPEIIDAIAVIDTEVRTLSTKLADTSGSILKDLDVIGKSPAGALSTGGSCAAVKITGITDITVGDPAIATVTIPFYSWTTSIMGALPIGMLDEGCTCTDPVWLTPHGENWGKGMCERFELFRTILSWVLAVYTCFTIWNLLMAELGRSINVVKG</sequence>
<organism evidence="3 4">
    <name type="scientific">Beggiatoa leptomitoformis</name>
    <dbReference type="NCBI Taxonomy" id="288004"/>
    <lineage>
        <taxon>Bacteria</taxon>
        <taxon>Pseudomonadati</taxon>
        <taxon>Pseudomonadota</taxon>
        <taxon>Gammaproteobacteria</taxon>
        <taxon>Thiotrichales</taxon>
        <taxon>Thiotrichaceae</taxon>
        <taxon>Beggiatoa</taxon>
    </lineage>
</organism>
<evidence type="ECO:0000313" key="4">
    <source>
        <dbReference type="Proteomes" id="UP000234271"/>
    </source>
</evidence>
<feature type="signal peptide" evidence="2">
    <location>
        <begin position="1"/>
        <end position="21"/>
    </location>
</feature>
<dbReference type="STRING" id="288004.AL038_00205"/>
<dbReference type="RefSeq" id="WP_062147281.1">
    <property type="nucleotide sequence ID" value="NZ_CP012373.2"/>
</dbReference>